<keyword evidence="9" id="KW-1185">Reference proteome</keyword>
<dbReference type="CDD" id="cd05931">
    <property type="entry name" value="FAAL"/>
    <property type="match status" value="1"/>
</dbReference>
<organism evidence="8 9">
    <name type="scientific">Paraherbaspirillum soli</name>
    <dbReference type="NCBI Taxonomy" id="631222"/>
    <lineage>
        <taxon>Bacteria</taxon>
        <taxon>Pseudomonadati</taxon>
        <taxon>Pseudomonadota</taxon>
        <taxon>Betaproteobacteria</taxon>
        <taxon>Burkholderiales</taxon>
        <taxon>Oxalobacteraceae</taxon>
        <taxon>Paraherbaspirillum</taxon>
    </lineage>
</organism>
<evidence type="ECO:0000256" key="4">
    <source>
        <dbReference type="ARBA" id="ARBA00023098"/>
    </source>
</evidence>
<dbReference type="PROSITE" id="PS00455">
    <property type="entry name" value="AMP_BINDING"/>
    <property type="match status" value="1"/>
</dbReference>
<evidence type="ECO:0000256" key="1">
    <source>
        <dbReference type="ARBA" id="ARBA00006432"/>
    </source>
</evidence>
<dbReference type="EMBL" id="JBHSMT010000029">
    <property type="protein sequence ID" value="MFC5475891.1"/>
    <property type="molecule type" value="Genomic_DNA"/>
</dbReference>
<dbReference type="Gene3D" id="3.40.50.12780">
    <property type="entry name" value="N-terminal domain of ligase-like"/>
    <property type="match status" value="1"/>
</dbReference>
<keyword evidence="5" id="KW-0472">Membrane</keyword>
<dbReference type="Proteomes" id="UP001596045">
    <property type="component" value="Unassembled WGS sequence"/>
</dbReference>
<dbReference type="InterPro" id="IPR020845">
    <property type="entry name" value="AMP-binding_CS"/>
</dbReference>
<comment type="similarity">
    <text evidence="1">Belongs to the ATP-dependent AMP-binding enzyme family.</text>
</comment>
<proteinExistence type="inferred from homology"/>
<dbReference type="InterPro" id="IPR042099">
    <property type="entry name" value="ANL_N_sf"/>
</dbReference>
<dbReference type="InterPro" id="IPR040097">
    <property type="entry name" value="FAAL/FAAC"/>
</dbReference>
<keyword evidence="3" id="KW-0276">Fatty acid metabolism</keyword>
<dbReference type="PANTHER" id="PTHR22754:SF32">
    <property type="entry name" value="DISCO-INTERACTING PROTEIN 2"/>
    <property type="match status" value="1"/>
</dbReference>
<name>A0ABW0MGA4_9BURK</name>
<dbReference type="InterPro" id="IPR025110">
    <property type="entry name" value="AMP-bd_C"/>
</dbReference>
<dbReference type="Pfam" id="PF23024">
    <property type="entry name" value="AMP-dom_DIP2-like"/>
    <property type="match status" value="1"/>
</dbReference>
<dbReference type="SUPFAM" id="SSF56801">
    <property type="entry name" value="Acetyl-CoA synthetase-like"/>
    <property type="match status" value="1"/>
</dbReference>
<protein>
    <submittedName>
        <fullName evidence="8">Fatty acyl-AMP ligase</fullName>
    </submittedName>
</protein>
<feature type="transmembrane region" description="Helical" evidence="5">
    <location>
        <begin position="69"/>
        <end position="90"/>
    </location>
</feature>
<sequence length="607" mass="65790">MIGFEQAKNVAEVLRQHALQRPEQDAVTLVSDPGRAGAALSMSYRQLDSEARRIASWLQQRCALGDRVLLLYAPGLNFAAAFFGCIYAGMVAVPAPLPGQHQHQQRRVHRIATDAAVAAILTDSGNLGAVAEWAAAQQLDDITRLATDTADFGDPEAWRMPAIGRDTLVLLQYTSGSTGEPKGVMVTHNNLLHNVDSLRRAYGLTEHTRFGGWIPLYHDMGLMGLLLPALFLGSTCILITPTTFLKRPHLWLRMIDRYDIGFSAAPNFAFELCLRRVTEEQLAELDLSRWRYAANGSEPVQAHTIVEFAKRFAAAGFGADVVCPCYGMAETTLFVSGNGRRLPVLCRVDSELLERHRFAPLGASAAAGGNGRELVSCGTAHDFDVLIADPVTCNALPPGAIGEIWLRGPSVAQGYWRNPQATSKVFNASASNGDGGYFRTGDLGVLHGGELYVTGRFKEMLIVHGRNLYPQDIEHEVRAQHAELSTGAGAVFTVAAPHEEVVVTHEIRGQCGPDLLRELALGVKTTVLQELGLRVAAVVLLRPGSVLRTTSGKIQRAAMRELFINDGLSPVYEEVAPHLHALRQARRAGSLPPPVLETMAQEDGVAA</sequence>
<evidence type="ECO:0000313" key="9">
    <source>
        <dbReference type="Proteomes" id="UP001596045"/>
    </source>
</evidence>
<evidence type="ECO:0000259" key="6">
    <source>
        <dbReference type="Pfam" id="PF00501"/>
    </source>
</evidence>
<keyword evidence="2 8" id="KW-0436">Ligase</keyword>
<evidence type="ECO:0000256" key="3">
    <source>
        <dbReference type="ARBA" id="ARBA00022832"/>
    </source>
</evidence>
<dbReference type="PANTHER" id="PTHR22754">
    <property type="entry name" value="DISCO-INTERACTING PROTEIN 2 DIP2 -RELATED"/>
    <property type="match status" value="1"/>
</dbReference>
<dbReference type="InterPro" id="IPR000873">
    <property type="entry name" value="AMP-dep_synth/lig_dom"/>
</dbReference>
<keyword evidence="4" id="KW-0443">Lipid metabolism</keyword>
<dbReference type="Pfam" id="PF00501">
    <property type="entry name" value="AMP-binding"/>
    <property type="match status" value="1"/>
</dbReference>
<reference evidence="9" key="1">
    <citation type="journal article" date="2019" name="Int. J. Syst. Evol. Microbiol.">
        <title>The Global Catalogue of Microorganisms (GCM) 10K type strain sequencing project: providing services to taxonomists for standard genome sequencing and annotation.</title>
        <authorList>
            <consortium name="The Broad Institute Genomics Platform"/>
            <consortium name="The Broad Institute Genome Sequencing Center for Infectious Disease"/>
            <person name="Wu L."/>
            <person name="Ma J."/>
        </authorList>
    </citation>
    <scope>NUCLEOTIDE SEQUENCE [LARGE SCALE GENOMIC DNA]</scope>
    <source>
        <strain evidence="9">JCM 17066</strain>
    </source>
</reference>
<evidence type="ECO:0000256" key="5">
    <source>
        <dbReference type="SAM" id="Phobius"/>
    </source>
</evidence>
<dbReference type="InterPro" id="IPR045851">
    <property type="entry name" value="AMP-bd_C_sf"/>
</dbReference>
<keyword evidence="5" id="KW-1133">Transmembrane helix</keyword>
<evidence type="ECO:0000256" key="2">
    <source>
        <dbReference type="ARBA" id="ARBA00022598"/>
    </source>
</evidence>
<accession>A0ABW0MGA4</accession>
<dbReference type="GO" id="GO:0016874">
    <property type="term" value="F:ligase activity"/>
    <property type="evidence" value="ECO:0007669"/>
    <property type="project" value="UniProtKB-KW"/>
</dbReference>
<feature type="domain" description="AMP-dependent synthetase/ligase" evidence="6">
    <location>
        <begin position="15"/>
        <end position="416"/>
    </location>
</feature>
<dbReference type="Gene3D" id="3.30.300.30">
    <property type="match status" value="1"/>
</dbReference>
<evidence type="ECO:0000259" key="7">
    <source>
        <dbReference type="Pfam" id="PF23024"/>
    </source>
</evidence>
<gene>
    <name evidence="8" type="ORF">ACFPM8_18170</name>
</gene>
<evidence type="ECO:0000313" key="8">
    <source>
        <dbReference type="EMBL" id="MFC5475891.1"/>
    </source>
</evidence>
<comment type="caution">
    <text evidence="8">The sequence shown here is derived from an EMBL/GenBank/DDBJ whole genome shotgun (WGS) entry which is preliminary data.</text>
</comment>
<dbReference type="RefSeq" id="WP_378999603.1">
    <property type="nucleotide sequence ID" value="NZ_JBHSMT010000029.1"/>
</dbReference>
<feature type="domain" description="AMP-binding enzyme C-terminal" evidence="7">
    <location>
        <begin position="459"/>
        <end position="568"/>
    </location>
</feature>
<keyword evidence="5" id="KW-0812">Transmembrane</keyword>